<dbReference type="Gramene" id="Bo3g009530.1">
    <property type="protein sequence ID" value="Bo3g009530.1"/>
    <property type="gene ID" value="Bo3g009530"/>
</dbReference>
<feature type="compositionally biased region" description="Acidic residues" evidence="1">
    <location>
        <begin position="248"/>
        <end position="297"/>
    </location>
</feature>
<dbReference type="eggNOG" id="KOG2772">
    <property type="taxonomic scope" value="Eukaryota"/>
</dbReference>
<evidence type="ECO:0000256" key="1">
    <source>
        <dbReference type="SAM" id="MobiDB-lite"/>
    </source>
</evidence>
<dbReference type="eggNOG" id="KOG1959">
    <property type="taxonomic scope" value="Eukaryota"/>
</dbReference>
<dbReference type="GO" id="GO:0030246">
    <property type="term" value="F:carbohydrate binding"/>
    <property type="evidence" value="ECO:0007669"/>
    <property type="project" value="InterPro"/>
</dbReference>
<dbReference type="InterPro" id="IPR050843">
    <property type="entry name" value="Glycosyl_Hydrlase_38"/>
</dbReference>
<feature type="region of interest" description="Disordered" evidence="1">
    <location>
        <begin position="247"/>
        <end position="308"/>
    </location>
</feature>
<proteinExistence type="predicted"/>
<evidence type="ECO:0000259" key="2">
    <source>
        <dbReference type="Pfam" id="PF07748"/>
    </source>
</evidence>
<dbReference type="SUPFAM" id="SSF74650">
    <property type="entry name" value="Galactose mutarotase-like"/>
    <property type="match status" value="2"/>
</dbReference>
<dbReference type="AlphaFoldDB" id="A0A0D3B120"/>
<dbReference type="PANTHER" id="PTHR11607:SF3">
    <property type="entry name" value="LYSOSOMAL ALPHA-MANNOSIDASE"/>
    <property type="match status" value="1"/>
</dbReference>
<accession>A0A0D3B120</accession>
<dbReference type="HOGENOM" id="CLU_448793_0_0_1"/>
<dbReference type="STRING" id="109376.A0A0D3B120"/>
<evidence type="ECO:0000313" key="4">
    <source>
        <dbReference type="Proteomes" id="UP000032141"/>
    </source>
</evidence>
<feature type="domain" description="Glycosyl hydrolase family 38 C-terminal" evidence="2">
    <location>
        <begin position="404"/>
        <end position="544"/>
    </location>
</feature>
<reference evidence="3" key="2">
    <citation type="submission" date="2015-03" db="UniProtKB">
        <authorList>
            <consortium name="EnsemblPlants"/>
        </authorList>
    </citation>
    <scope>IDENTIFICATION</scope>
</reference>
<evidence type="ECO:0000313" key="3">
    <source>
        <dbReference type="EnsemblPlants" id="Bo3g009530.1"/>
    </source>
</evidence>
<dbReference type="EnsemblPlants" id="Bo3g009530.1">
    <property type="protein sequence ID" value="Bo3g009530.1"/>
    <property type="gene ID" value="Bo3g009530"/>
</dbReference>
<dbReference type="GO" id="GO:0004559">
    <property type="term" value="F:alpha-mannosidase activity"/>
    <property type="evidence" value="ECO:0007669"/>
    <property type="project" value="InterPro"/>
</dbReference>
<dbReference type="Pfam" id="PF07748">
    <property type="entry name" value="Glyco_hydro_38C"/>
    <property type="match status" value="1"/>
</dbReference>
<protein>
    <recommendedName>
        <fullName evidence="2">Glycosyl hydrolase family 38 C-terminal domain-containing protein</fullName>
    </recommendedName>
</protein>
<dbReference type="PANTHER" id="PTHR11607">
    <property type="entry name" value="ALPHA-MANNOSIDASE"/>
    <property type="match status" value="1"/>
</dbReference>
<sequence length="609" mass="68360">AILFLIIPVRRDKYSSWHVFSVSVPPLGFTTYTISTAKRSGGYSSKSHVSRYQKGEQSIVDVGQGSLKLSFSTDQGKTINYFNSRTSMTEPLKQTFSYYSSYNGTNDKEPQQQMVGVGGALAGILQISAQRWLEYDELNAIFLRQFQPNPPFIVTEERFGPGPPYREGLYLYLEARRFADNHNWTPVDEPRRRNCRSMKLGELIGCTTAELVAEDGGGGFFWRRTHHHQHDAEVALVHYLREIPFAAAEDEDEEDDEEEDEVEAEAEAESESESEEEAAAEDETEDEGGESTDDDLVNDPTYLPGLGLREIQQGSTLVSRVDTLMDKMLEKNGTPEALDLRGKAAVSQAALAHQLYQKKFSGPRWEALVKKGAKKLRFLWASTSVNNPAYSDTLYVAPLIGPDTVPLTVIRGPLVDEVHQQLNPWISQVTIVYKGKEHVEVEFIVGNIPIKDGVGKEVVTQISSSLKSDKTFYTDSSGRDYIKRIRDYRSDWKLEVTQPVAGNYYPINHGIYLQDSQKEFSVMVDRAIGGSSIVDGQVELMLHRIDSSYSLPPDHVALLTLQELDDGNVLLRLAHLYEVGENKDLSGVSTVELKKLFCHILIHLFDSFV</sequence>
<dbReference type="InterPro" id="IPR011013">
    <property type="entry name" value="Gal_mutarotase_sf_dom"/>
</dbReference>
<dbReference type="Proteomes" id="UP000032141">
    <property type="component" value="Chromosome C3"/>
</dbReference>
<keyword evidence="4" id="KW-1185">Reference proteome</keyword>
<dbReference type="GO" id="GO:0006013">
    <property type="term" value="P:mannose metabolic process"/>
    <property type="evidence" value="ECO:0007669"/>
    <property type="project" value="InterPro"/>
</dbReference>
<name>A0A0D3B120_BRAOL</name>
<dbReference type="Gene3D" id="2.70.98.30">
    <property type="entry name" value="Golgi alpha-mannosidase II, domain 4"/>
    <property type="match status" value="1"/>
</dbReference>
<dbReference type="Gene3D" id="2.60.40.1360">
    <property type="match status" value="1"/>
</dbReference>
<organism evidence="3 4">
    <name type="scientific">Brassica oleracea var. oleracea</name>
    <dbReference type="NCBI Taxonomy" id="109376"/>
    <lineage>
        <taxon>Eukaryota</taxon>
        <taxon>Viridiplantae</taxon>
        <taxon>Streptophyta</taxon>
        <taxon>Embryophyta</taxon>
        <taxon>Tracheophyta</taxon>
        <taxon>Spermatophyta</taxon>
        <taxon>Magnoliopsida</taxon>
        <taxon>eudicotyledons</taxon>
        <taxon>Gunneridae</taxon>
        <taxon>Pentapetalae</taxon>
        <taxon>rosids</taxon>
        <taxon>malvids</taxon>
        <taxon>Brassicales</taxon>
        <taxon>Brassicaceae</taxon>
        <taxon>Brassiceae</taxon>
        <taxon>Brassica</taxon>
    </lineage>
</organism>
<dbReference type="InterPro" id="IPR011682">
    <property type="entry name" value="Glyco_hydro_38_C"/>
</dbReference>
<reference evidence="3 4" key="1">
    <citation type="journal article" date="2014" name="Genome Biol.">
        <title>Transcriptome and methylome profiling reveals relics of genome dominance in the mesopolyploid Brassica oleracea.</title>
        <authorList>
            <person name="Parkin I.A."/>
            <person name="Koh C."/>
            <person name="Tang H."/>
            <person name="Robinson S.J."/>
            <person name="Kagale S."/>
            <person name="Clarke W.E."/>
            <person name="Town C.D."/>
            <person name="Nixon J."/>
            <person name="Krishnakumar V."/>
            <person name="Bidwell S.L."/>
            <person name="Denoeud F."/>
            <person name="Belcram H."/>
            <person name="Links M.G."/>
            <person name="Just J."/>
            <person name="Clarke C."/>
            <person name="Bender T."/>
            <person name="Huebert T."/>
            <person name="Mason A.S."/>
            <person name="Pires J.C."/>
            <person name="Barker G."/>
            <person name="Moore J."/>
            <person name="Walley P.G."/>
            <person name="Manoli S."/>
            <person name="Batley J."/>
            <person name="Edwards D."/>
            <person name="Nelson M.N."/>
            <person name="Wang X."/>
            <person name="Paterson A.H."/>
            <person name="King G."/>
            <person name="Bancroft I."/>
            <person name="Chalhoub B."/>
            <person name="Sharpe A.G."/>
        </authorList>
    </citation>
    <scope>NUCLEOTIDE SEQUENCE</scope>
    <source>
        <strain evidence="3 4">cv. TO1000</strain>
    </source>
</reference>